<feature type="region of interest" description="Disordered" evidence="1">
    <location>
        <begin position="1"/>
        <end position="24"/>
    </location>
</feature>
<feature type="compositionally biased region" description="Polar residues" evidence="1">
    <location>
        <begin position="72"/>
        <end position="83"/>
    </location>
</feature>
<evidence type="ECO:0000256" key="1">
    <source>
        <dbReference type="SAM" id="MobiDB-lite"/>
    </source>
</evidence>
<feature type="region of interest" description="Disordered" evidence="1">
    <location>
        <begin position="60"/>
        <end position="83"/>
    </location>
</feature>
<dbReference type="EMBL" id="NGFP01000345">
    <property type="protein sequence ID" value="OUC83460.1"/>
    <property type="molecule type" value="Genomic_DNA"/>
</dbReference>
<accession>A0A243QMX6</accession>
<sequence>MAGAVHHEPQDAQERVSQRPIGKAPQMIAQSPIVHVVGGRGVRQAQRVLLFETGGRLVADRHEQAGGHRGSLTGQSPQLPLPR</sequence>
<comment type="caution">
    <text evidence="2">The sequence shown here is derived from an EMBL/GenBank/DDBJ whole genome shotgun (WGS) entry which is preliminary data.</text>
</comment>
<organism evidence="2 3">
    <name type="scientific">Streptosporangium minutum</name>
    <dbReference type="NCBI Taxonomy" id="569862"/>
    <lineage>
        <taxon>Bacteria</taxon>
        <taxon>Bacillati</taxon>
        <taxon>Actinomycetota</taxon>
        <taxon>Actinomycetes</taxon>
        <taxon>Streptosporangiales</taxon>
        <taxon>Streptosporangiaceae</taxon>
        <taxon>Streptosporangium</taxon>
    </lineage>
</organism>
<keyword evidence="3" id="KW-1185">Reference proteome</keyword>
<name>A0A243QMX6_9ACTN</name>
<protein>
    <submittedName>
        <fullName evidence="2">Uncharacterized protein</fullName>
    </submittedName>
</protein>
<evidence type="ECO:0000313" key="3">
    <source>
        <dbReference type="Proteomes" id="UP000194761"/>
    </source>
</evidence>
<feature type="compositionally biased region" description="Basic and acidic residues" evidence="1">
    <location>
        <begin position="1"/>
        <end position="17"/>
    </location>
</feature>
<proteinExistence type="predicted"/>
<dbReference type="Proteomes" id="UP000194761">
    <property type="component" value="Unassembled WGS sequence"/>
</dbReference>
<evidence type="ECO:0000313" key="2">
    <source>
        <dbReference type="EMBL" id="OUC83460.1"/>
    </source>
</evidence>
<gene>
    <name evidence="2" type="ORF">CA984_40735</name>
</gene>
<reference evidence="2 3" key="1">
    <citation type="submission" date="2017-05" db="EMBL/GenBank/DDBJ databases">
        <title>Biotechnological potential of actinobacteria isolated from South African environments.</title>
        <authorList>
            <person name="Le Roes-Hill M."/>
            <person name="Prins A."/>
            <person name="Durrell K.A."/>
        </authorList>
    </citation>
    <scope>NUCLEOTIDE SEQUENCE [LARGE SCALE GENOMIC DNA]</scope>
    <source>
        <strain evidence="2">M26</strain>
    </source>
</reference>
<dbReference type="AlphaFoldDB" id="A0A243QMX6"/>